<dbReference type="Proteomes" id="UP000317036">
    <property type="component" value="Unassembled WGS sequence"/>
</dbReference>
<keyword evidence="4" id="KW-0732">Signal</keyword>
<dbReference type="Pfam" id="PF25198">
    <property type="entry name" value="Spore_GerAC_N"/>
    <property type="match status" value="1"/>
</dbReference>
<evidence type="ECO:0000259" key="8">
    <source>
        <dbReference type="Pfam" id="PF05504"/>
    </source>
</evidence>
<dbReference type="PANTHER" id="PTHR35789:SF1">
    <property type="entry name" value="SPORE GERMINATION PROTEIN B3"/>
    <property type="match status" value="1"/>
</dbReference>
<keyword evidence="7" id="KW-0449">Lipoprotein</keyword>
<dbReference type="InterPro" id="IPR008844">
    <property type="entry name" value="Spore_GerAC-like"/>
</dbReference>
<keyword evidence="3" id="KW-0309">Germination</keyword>
<dbReference type="InterPro" id="IPR046953">
    <property type="entry name" value="Spore_GerAC-like_C"/>
</dbReference>
<evidence type="ECO:0000256" key="4">
    <source>
        <dbReference type="ARBA" id="ARBA00022729"/>
    </source>
</evidence>
<evidence type="ECO:0000256" key="6">
    <source>
        <dbReference type="ARBA" id="ARBA00023139"/>
    </source>
</evidence>
<accession>A0A559K9U6</accession>
<comment type="similarity">
    <text evidence="2">Belongs to the GerABKC lipoprotein family.</text>
</comment>
<comment type="subcellular location">
    <subcellularLocation>
        <location evidence="1">Membrane</location>
        <topology evidence="1">Lipid-anchor</topology>
    </subcellularLocation>
</comment>
<gene>
    <name evidence="10" type="ORF">FPZ49_16690</name>
</gene>
<evidence type="ECO:0000256" key="3">
    <source>
        <dbReference type="ARBA" id="ARBA00022544"/>
    </source>
</evidence>
<name>A0A559K9U6_9BACL</name>
<evidence type="ECO:0000256" key="7">
    <source>
        <dbReference type="ARBA" id="ARBA00023288"/>
    </source>
</evidence>
<dbReference type="GO" id="GO:0016020">
    <property type="term" value="C:membrane"/>
    <property type="evidence" value="ECO:0007669"/>
    <property type="project" value="UniProtKB-SubCell"/>
</dbReference>
<evidence type="ECO:0000256" key="1">
    <source>
        <dbReference type="ARBA" id="ARBA00004635"/>
    </source>
</evidence>
<dbReference type="InterPro" id="IPR038501">
    <property type="entry name" value="Spore_GerAC_C_sf"/>
</dbReference>
<feature type="domain" description="Spore germination protein N-terminal" evidence="9">
    <location>
        <begin position="46"/>
        <end position="221"/>
    </location>
</feature>
<keyword evidence="5" id="KW-0472">Membrane</keyword>
<protein>
    <submittedName>
        <fullName evidence="10">Ger(X)C family spore germination protein</fullName>
    </submittedName>
</protein>
<feature type="domain" description="Spore germination GerAC-like C-terminal" evidence="8">
    <location>
        <begin position="241"/>
        <end position="398"/>
    </location>
</feature>
<dbReference type="NCBIfam" id="TIGR02887">
    <property type="entry name" value="spore_ger_x_C"/>
    <property type="match status" value="1"/>
</dbReference>
<evidence type="ECO:0000313" key="11">
    <source>
        <dbReference type="Proteomes" id="UP000317036"/>
    </source>
</evidence>
<evidence type="ECO:0000256" key="5">
    <source>
        <dbReference type="ARBA" id="ARBA00023136"/>
    </source>
</evidence>
<dbReference type="OrthoDB" id="2380468at2"/>
<keyword evidence="11" id="KW-1185">Reference proteome</keyword>
<evidence type="ECO:0000256" key="2">
    <source>
        <dbReference type="ARBA" id="ARBA00007886"/>
    </source>
</evidence>
<keyword evidence="6" id="KW-0564">Palmitate</keyword>
<dbReference type="GO" id="GO:0009847">
    <property type="term" value="P:spore germination"/>
    <property type="evidence" value="ECO:0007669"/>
    <property type="project" value="InterPro"/>
</dbReference>
<dbReference type="EMBL" id="VNJI01000019">
    <property type="protein sequence ID" value="TVY08907.1"/>
    <property type="molecule type" value="Genomic_DNA"/>
</dbReference>
<sequence>MFRGGGNIRSLKCLKNNHSMSFKRRMKLFGLCVLFSSLLWITGCWDMQNLEDIDLVNAIGMDYVDGQFVAYGQMVDFSAVSRQEGPKSTDPAIVWVGIGKGKTVNLAITDLYRTAQKRVVWAHVSSMILSERMINHGLMTMNDAHLRYRELRVTPWIYGTRESIEQLFTVQPFFNLSHLATLIHEPIGTYRQHSWVQPIRLLYLLSDLLEPGKTVVLPSLSIDKEQWKRNQEPDPKLEIDGAFIIHDNRYNGWLNDEKLRGIRWLSNRTRRSPIVVKDEDRAKATVSLENPSFEIESRLSGQNPTFSLHVKLKGNIVELHGEMSMQKLEQLTEAAVEKEIRFTYNEGLAIGSDLYQLENELYKQHYSSWQELTHSQPLALNPSSLGDIKVHLEITSTGMRKME</sequence>
<reference evidence="10 11" key="1">
    <citation type="submission" date="2019-07" db="EMBL/GenBank/DDBJ databases">
        <authorList>
            <person name="Kim J."/>
        </authorList>
    </citation>
    <scope>NUCLEOTIDE SEQUENCE [LARGE SCALE GENOMIC DNA]</scope>
    <source>
        <strain evidence="10 11">JC52</strain>
    </source>
</reference>
<dbReference type="PANTHER" id="PTHR35789">
    <property type="entry name" value="SPORE GERMINATION PROTEIN B3"/>
    <property type="match status" value="1"/>
</dbReference>
<dbReference type="Pfam" id="PF05504">
    <property type="entry name" value="Spore_GerAC"/>
    <property type="match status" value="1"/>
</dbReference>
<dbReference type="Gene3D" id="3.30.300.210">
    <property type="entry name" value="Nutrient germinant receptor protein C, domain 3"/>
    <property type="match status" value="1"/>
</dbReference>
<evidence type="ECO:0000313" key="10">
    <source>
        <dbReference type="EMBL" id="TVY08907.1"/>
    </source>
</evidence>
<proteinExistence type="inferred from homology"/>
<comment type="caution">
    <text evidence="10">The sequence shown here is derived from an EMBL/GenBank/DDBJ whole genome shotgun (WGS) entry which is preliminary data.</text>
</comment>
<evidence type="ECO:0000259" key="9">
    <source>
        <dbReference type="Pfam" id="PF25198"/>
    </source>
</evidence>
<dbReference type="AlphaFoldDB" id="A0A559K9U6"/>
<dbReference type="InterPro" id="IPR057336">
    <property type="entry name" value="GerAC_N"/>
</dbReference>
<organism evidence="10 11">
    <name type="scientific">Paenibacillus cremeus</name>
    <dbReference type="NCBI Taxonomy" id="2163881"/>
    <lineage>
        <taxon>Bacteria</taxon>
        <taxon>Bacillati</taxon>
        <taxon>Bacillota</taxon>
        <taxon>Bacilli</taxon>
        <taxon>Bacillales</taxon>
        <taxon>Paenibacillaceae</taxon>
        <taxon>Paenibacillus</taxon>
    </lineage>
</organism>